<dbReference type="PROSITE" id="PS51362">
    <property type="entry name" value="TGF_BETA_2"/>
    <property type="match status" value="1"/>
</dbReference>
<evidence type="ECO:0000256" key="2">
    <source>
        <dbReference type="ARBA" id="ARBA00006656"/>
    </source>
</evidence>
<dbReference type="GO" id="GO:0008083">
    <property type="term" value="F:growth factor activity"/>
    <property type="evidence" value="ECO:0007669"/>
    <property type="project" value="UniProtKB-KW"/>
</dbReference>
<dbReference type="InterPro" id="IPR001111">
    <property type="entry name" value="TGF-b_propeptide"/>
</dbReference>
<keyword evidence="8" id="KW-1015">Disulfide bond</keyword>
<feature type="domain" description="TGF-beta family profile" evidence="11">
    <location>
        <begin position="214"/>
        <end position="323"/>
    </location>
</feature>
<evidence type="ECO:0000256" key="8">
    <source>
        <dbReference type="ARBA" id="ARBA00023157"/>
    </source>
</evidence>
<evidence type="ECO:0000256" key="10">
    <source>
        <dbReference type="RuleBase" id="RU000354"/>
    </source>
</evidence>
<evidence type="ECO:0000256" key="9">
    <source>
        <dbReference type="ARBA" id="ARBA00023180"/>
    </source>
</evidence>
<dbReference type="GO" id="GO:0005615">
    <property type="term" value="C:extracellular space"/>
    <property type="evidence" value="ECO:0007669"/>
    <property type="project" value="TreeGrafter"/>
</dbReference>
<dbReference type="Proteomes" id="UP000694380">
    <property type="component" value="Chromosome 2"/>
</dbReference>
<keyword evidence="3" id="KW-0217">Developmental protein</keyword>
<keyword evidence="4" id="KW-0964">Secreted</keyword>
<evidence type="ECO:0000313" key="13">
    <source>
        <dbReference type="Proteomes" id="UP000694380"/>
    </source>
</evidence>
<dbReference type="InterPro" id="IPR017948">
    <property type="entry name" value="TGFb_CS"/>
</dbReference>
<reference evidence="12" key="2">
    <citation type="submission" date="2025-08" db="UniProtKB">
        <authorList>
            <consortium name="Ensembl"/>
        </authorList>
    </citation>
    <scope>IDENTIFICATION</scope>
</reference>
<dbReference type="GO" id="GO:0005125">
    <property type="term" value="F:cytokine activity"/>
    <property type="evidence" value="ECO:0007669"/>
    <property type="project" value="TreeGrafter"/>
</dbReference>
<comment type="similarity">
    <text evidence="2 10">Belongs to the TGF-beta family.</text>
</comment>
<dbReference type="Gene3D" id="2.10.90.10">
    <property type="entry name" value="Cystine-knot cytokines"/>
    <property type="match status" value="1"/>
</dbReference>
<evidence type="ECO:0000256" key="5">
    <source>
        <dbReference type="ARBA" id="ARBA00022685"/>
    </source>
</evidence>
<dbReference type="SUPFAM" id="SSF57501">
    <property type="entry name" value="Cystine-knot cytokines"/>
    <property type="match status" value="1"/>
</dbReference>
<dbReference type="FunFam" id="2.10.90.10:FF:000026">
    <property type="entry name" value="Nodal homolog 3-A"/>
    <property type="match status" value="1"/>
</dbReference>
<sequence>MQRGTWPQQGKQPLGKAKGTDCLIHKAVLKALAHRWALHFSLHSWEPSACRLQKGCGANALCWAGPSPLAGDHWTLSFDMTSISGSHEVRLAELRVRLPSFPQFQNVTVDIYHSHERKHQGNQTRVDRLFLGTFTSSPAISHSSWRVFNITSLLQSWLHQGVASAVSHGVTDKVLLVVFSKDKPSAEPSRASTLIRTVETSKHVMIDNTAKELGNRRHRRSLCRRVDMIVNFEQTGWGSWIVYPKKYNAYRCEGECPAPVDETFKPTNHAYIQSLLKLYQPNRVPCPACAPVKMSPLSMLYYEKGEVVLRHHEDMIIEECGCN</sequence>
<dbReference type="SMART" id="SM00204">
    <property type="entry name" value="TGFB"/>
    <property type="match status" value="1"/>
</dbReference>
<dbReference type="PANTHER" id="PTHR11848:SF159">
    <property type="entry name" value="NODAL HOMOLOG"/>
    <property type="match status" value="1"/>
</dbReference>
<dbReference type="PROSITE" id="PS00250">
    <property type="entry name" value="TGF_BETA_1"/>
    <property type="match status" value="1"/>
</dbReference>
<evidence type="ECO:0000313" key="12">
    <source>
        <dbReference type="Ensembl" id="ENSCPBP00000007333.1"/>
    </source>
</evidence>
<dbReference type="CDD" id="cd13759">
    <property type="entry name" value="TGF_beta_NODAL"/>
    <property type="match status" value="1"/>
</dbReference>
<dbReference type="AlphaFoldDB" id="A0A8C3FJA0"/>
<dbReference type="Gene3D" id="2.60.120.970">
    <property type="match status" value="1"/>
</dbReference>
<dbReference type="Pfam" id="PF00688">
    <property type="entry name" value="TGFb_propeptide"/>
    <property type="match status" value="1"/>
</dbReference>
<evidence type="ECO:0000256" key="3">
    <source>
        <dbReference type="ARBA" id="ARBA00022473"/>
    </source>
</evidence>
<keyword evidence="9" id="KW-0325">Glycoprotein</keyword>
<dbReference type="PRINTS" id="PR00669">
    <property type="entry name" value="INHIBINA"/>
</dbReference>
<accession>A0A8C3FJA0</accession>
<dbReference type="Ensembl" id="ENSCPBT00000008855.1">
    <property type="protein sequence ID" value="ENSCPBP00000007333.1"/>
    <property type="gene ID" value="ENSCPBG00000005783.1"/>
</dbReference>
<evidence type="ECO:0000256" key="1">
    <source>
        <dbReference type="ARBA" id="ARBA00004613"/>
    </source>
</evidence>
<reference evidence="12" key="1">
    <citation type="journal article" date="2015" name="Genome Biol. Evol.">
        <title>Physical Mapping and Refinement of the Painted Turtle Genome (Chrysemys picta) Inform Amniote Genome Evolution and Challenge Turtle-Bird Chromosomal Conservation.</title>
        <authorList>
            <person name="Badenhorst D."/>
            <person name="Hillier L.W."/>
            <person name="Literman R."/>
            <person name="Montiel E.E."/>
            <person name="Radhakrishnan S."/>
            <person name="Shen Y."/>
            <person name="Minx P."/>
            <person name="Janes D.E."/>
            <person name="Warren W.C."/>
            <person name="Edwards S.V."/>
            <person name="Valenzuela N."/>
        </authorList>
    </citation>
    <scope>NUCLEOTIDE SEQUENCE [LARGE SCALE GENOMIC DNA]</scope>
</reference>
<dbReference type="InterPro" id="IPR015615">
    <property type="entry name" value="TGF-beta-rel"/>
</dbReference>
<keyword evidence="13" id="KW-1185">Reference proteome</keyword>
<dbReference type="GO" id="GO:0007369">
    <property type="term" value="P:gastrulation"/>
    <property type="evidence" value="ECO:0007669"/>
    <property type="project" value="UniProtKB-ARBA"/>
</dbReference>
<dbReference type="GeneTree" id="ENSGT00940000163919"/>
<protein>
    <recommendedName>
        <fullName evidence="11">TGF-beta family profile domain-containing protein</fullName>
    </recommendedName>
</protein>
<dbReference type="PANTHER" id="PTHR11848">
    <property type="entry name" value="TGF-BETA FAMILY"/>
    <property type="match status" value="1"/>
</dbReference>
<evidence type="ECO:0000256" key="6">
    <source>
        <dbReference type="ARBA" id="ARBA00022729"/>
    </source>
</evidence>
<evidence type="ECO:0000256" key="4">
    <source>
        <dbReference type="ARBA" id="ARBA00022525"/>
    </source>
</evidence>
<comment type="subcellular location">
    <subcellularLocation>
        <location evidence="1">Secreted</location>
    </subcellularLocation>
</comment>
<evidence type="ECO:0000256" key="7">
    <source>
        <dbReference type="ARBA" id="ARBA00023030"/>
    </source>
</evidence>
<keyword evidence="5" id="KW-0165">Cleavage on pair of basic residues</keyword>
<keyword evidence="6" id="KW-0732">Signal</keyword>
<evidence type="ECO:0000259" key="11">
    <source>
        <dbReference type="PROSITE" id="PS51362"/>
    </source>
</evidence>
<name>A0A8C3FJA0_CHRPI</name>
<dbReference type="Pfam" id="PF00019">
    <property type="entry name" value="TGF_beta"/>
    <property type="match status" value="1"/>
</dbReference>
<organism evidence="12 13">
    <name type="scientific">Chrysemys picta bellii</name>
    <name type="common">Western painted turtle</name>
    <name type="synonym">Emys bellii</name>
    <dbReference type="NCBI Taxonomy" id="8478"/>
    <lineage>
        <taxon>Eukaryota</taxon>
        <taxon>Metazoa</taxon>
        <taxon>Chordata</taxon>
        <taxon>Craniata</taxon>
        <taxon>Vertebrata</taxon>
        <taxon>Euteleostomi</taxon>
        <taxon>Archelosauria</taxon>
        <taxon>Testudinata</taxon>
        <taxon>Testudines</taxon>
        <taxon>Cryptodira</taxon>
        <taxon>Durocryptodira</taxon>
        <taxon>Testudinoidea</taxon>
        <taxon>Emydidae</taxon>
        <taxon>Chrysemys</taxon>
    </lineage>
</organism>
<dbReference type="GO" id="GO:0009888">
    <property type="term" value="P:tissue development"/>
    <property type="evidence" value="ECO:0007669"/>
    <property type="project" value="UniProtKB-ARBA"/>
</dbReference>
<dbReference type="InterPro" id="IPR001839">
    <property type="entry name" value="TGF-b_C"/>
</dbReference>
<proteinExistence type="inferred from homology"/>
<dbReference type="InterPro" id="IPR029034">
    <property type="entry name" value="Cystine-knot_cytokine"/>
</dbReference>
<keyword evidence="7 10" id="KW-0339">Growth factor</keyword>
<reference evidence="12" key="3">
    <citation type="submission" date="2025-09" db="UniProtKB">
        <authorList>
            <consortium name="Ensembl"/>
        </authorList>
    </citation>
    <scope>IDENTIFICATION</scope>
</reference>